<dbReference type="PANTHER" id="PTHR10088">
    <property type="entry name" value="GLUCOKINASE REGULATORY PROTEIN"/>
    <property type="match status" value="1"/>
</dbReference>
<dbReference type="EMBL" id="CVQH01012558">
    <property type="protein sequence ID" value="CRK21324.1"/>
    <property type="molecule type" value="Genomic_DNA"/>
</dbReference>
<dbReference type="GO" id="GO:0016803">
    <property type="term" value="F:ether hydrolase activity"/>
    <property type="evidence" value="ECO:0007669"/>
    <property type="project" value="TreeGrafter"/>
</dbReference>
<reference evidence="6 7" key="1">
    <citation type="submission" date="2015-05" db="EMBL/GenBank/DDBJ databases">
        <authorList>
            <person name="Fogelqvist Johan"/>
        </authorList>
    </citation>
    <scope>NUCLEOTIDE SEQUENCE [LARGE SCALE GENOMIC DNA]</scope>
    <source>
        <strain evidence="4">VL1</strain>
        <strain evidence="5">VL2</strain>
    </source>
</reference>
<dbReference type="Gene3D" id="3.30.420.40">
    <property type="match status" value="1"/>
</dbReference>
<dbReference type="SUPFAM" id="SSF53697">
    <property type="entry name" value="SIS domain"/>
    <property type="match status" value="1"/>
</dbReference>
<organism evidence="4 6">
    <name type="scientific">Verticillium longisporum</name>
    <name type="common">Verticillium dahliae var. longisporum</name>
    <dbReference type="NCBI Taxonomy" id="100787"/>
    <lineage>
        <taxon>Eukaryota</taxon>
        <taxon>Fungi</taxon>
        <taxon>Dikarya</taxon>
        <taxon>Ascomycota</taxon>
        <taxon>Pezizomycotina</taxon>
        <taxon>Sordariomycetes</taxon>
        <taxon>Hypocreomycetidae</taxon>
        <taxon>Glomerellales</taxon>
        <taxon>Plectosphaerellaceae</taxon>
        <taxon>Verticillium</taxon>
    </lineage>
</organism>
<dbReference type="PANTHER" id="PTHR10088:SF4">
    <property type="entry name" value="GLUCOKINASE REGULATORY PROTEIN"/>
    <property type="match status" value="1"/>
</dbReference>
<dbReference type="GO" id="GO:0046348">
    <property type="term" value="P:amino sugar catabolic process"/>
    <property type="evidence" value="ECO:0007669"/>
    <property type="project" value="InterPro"/>
</dbReference>
<dbReference type="GO" id="GO:0016835">
    <property type="term" value="F:carbon-oxygen lyase activity"/>
    <property type="evidence" value="ECO:0007669"/>
    <property type="project" value="InterPro"/>
</dbReference>
<dbReference type="AlphaFoldDB" id="A0A0G4LHE7"/>
<dbReference type="PROSITE" id="PS01272">
    <property type="entry name" value="GCKR"/>
    <property type="match status" value="1"/>
</dbReference>
<dbReference type="NCBIfam" id="NF009222">
    <property type="entry name" value="PRK12570.1"/>
    <property type="match status" value="1"/>
</dbReference>
<accession>A0A0G4LHE7</accession>
<dbReference type="InterPro" id="IPR001347">
    <property type="entry name" value="SIS_dom"/>
</dbReference>
<dbReference type="Proteomes" id="UP000044602">
    <property type="component" value="Unassembled WGS sequence"/>
</dbReference>
<evidence type="ECO:0000313" key="6">
    <source>
        <dbReference type="Proteomes" id="UP000044602"/>
    </source>
</evidence>
<dbReference type="Pfam" id="PF22645">
    <property type="entry name" value="GKRP_SIS_N"/>
    <property type="match status" value="1"/>
</dbReference>
<protein>
    <recommendedName>
        <fullName evidence="3">SIS domain-containing protein</fullName>
    </recommendedName>
</protein>
<evidence type="ECO:0000259" key="3">
    <source>
        <dbReference type="PROSITE" id="PS51464"/>
    </source>
</evidence>
<dbReference type="PROSITE" id="PS51464">
    <property type="entry name" value="SIS"/>
    <property type="match status" value="1"/>
</dbReference>
<evidence type="ECO:0000313" key="4">
    <source>
        <dbReference type="EMBL" id="CRK21324.1"/>
    </source>
</evidence>
<dbReference type="Gene3D" id="1.10.8.1080">
    <property type="match status" value="1"/>
</dbReference>
<sequence>MTSSPDPHQREHALSSLQNEALSPVARAMDTMNTLDLCRSFNRAEASVACAIAACLPAIAAFVDDLVPFLRRSGRLIYVGAGNSGRVAHMDCAELPVTFSVDREQFLAVVAGGTGAVLEAVEGAEDLFDDGAARMDDLCFTSHDTVIGISASGRTPFVMGALEVAMRRGALTAVITNTRPSRMGSMGVKHPLIVAVGPEFLTGSTRLKAGSCAKQVLNMISTCTMIKLGKTHQGLMVDVRANNEKLHARGRRIVRQICVGRPLLRTISQHIQNHPELDEDASIDALIERCGGSVKLACAVGLSGLHRDIAKRRLDVVDGHLQAFVTGLKPESQFMGGRTGTDGEKPEEDEYFLCVDGGGTKWPCNLNSTPLEDVVEQIRCATAAAAASIQLPNDDQSRPWPRLTKVWAGIAGLHHTSQAELLSSRLEQLFSVSAKKGSLRLTCDTSLLSACLDADEPAEGCIALVAGTGAVATAFRRFDSGDKAVQVGRTGGWGHLVGDQGSAFYIGQQALRTVLGNLEEHQSEAKPRSLNRLEAAIFKHLDCDPRDVLSSILMPGAEQPQQRIGRISRVVAELGFADFDPDPQALAILHDAASNLARIVKPLASMSMCNPLKSILVMLGALMNVKPFRDLVLDKCMAMGVAFRRTIIVSDASAYGAEFLSKTSGSHIAT</sequence>
<dbReference type="InterPro" id="IPR043129">
    <property type="entry name" value="ATPase_NBD"/>
</dbReference>
<gene>
    <name evidence="4" type="ORF">BN1708_013070</name>
    <name evidence="5" type="ORF">BN1723_014884</name>
</gene>
<evidence type="ECO:0000313" key="7">
    <source>
        <dbReference type="Proteomes" id="UP000045706"/>
    </source>
</evidence>
<keyword evidence="1" id="KW-0456">Lyase</keyword>
<dbReference type="Proteomes" id="UP000045706">
    <property type="component" value="Unassembled WGS sequence"/>
</dbReference>
<dbReference type="GO" id="GO:0009254">
    <property type="term" value="P:peptidoglycan turnover"/>
    <property type="evidence" value="ECO:0007669"/>
    <property type="project" value="TreeGrafter"/>
</dbReference>
<proteinExistence type="predicted"/>
<dbReference type="NCBIfam" id="NF003915">
    <property type="entry name" value="PRK05441.1"/>
    <property type="match status" value="1"/>
</dbReference>
<dbReference type="InterPro" id="IPR005488">
    <property type="entry name" value="Etherase_MurQ"/>
</dbReference>
<feature type="domain" description="SIS" evidence="3">
    <location>
        <begin position="66"/>
        <end position="230"/>
    </location>
</feature>
<keyword evidence="2" id="KW-0119">Carbohydrate metabolism</keyword>
<name>A0A0G4LHE7_VERLO</name>
<dbReference type="GO" id="GO:0097367">
    <property type="term" value="F:carbohydrate derivative binding"/>
    <property type="evidence" value="ECO:0007669"/>
    <property type="project" value="InterPro"/>
</dbReference>
<dbReference type="STRING" id="100787.A0A0G4LHE7"/>
<dbReference type="InterPro" id="IPR046348">
    <property type="entry name" value="SIS_dom_sf"/>
</dbReference>
<dbReference type="InterPro" id="IPR005486">
    <property type="entry name" value="Glucokinase_regulatory_CS"/>
</dbReference>
<dbReference type="CDD" id="cd05007">
    <property type="entry name" value="SIS_Etherase"/>
    <property type="match status" value="1"/>
</dbReference>
<dbReference type="Gene3D" id="3.40.50.10490">
    <property type="entry name" value="Glucose-6-phosphate isomerase like protein, domain 1"/>
    <property type="match status" value="1"/>
</dbReference>
<keyword evidence="6" id="KW-1185">Reference proteome</keyword>
<evidence type="ECO:0000256" key="1">
    <source>
        <dbReference type="ARBA" id="ARBA00023239"/>
    </source>
</evidence>
<dbReference type="SUPFAM" id="SSF53067">
    <property type="entry name" value="Actin-like ATPase domain"/>
    <property type="match status" value="1"/>
</dbReference>
<dbReference type="EMBL" id="CVQI01026891">
    <property type="protein sequence ID" value="CRK34639.1"/>
    <property type="molecule type" value="Genomic_DNA"/>
</dbReference>
<evidence type="ECO:0000256" key="2">
    <source>
        <dbReference type="ARBA" id="ARBA00023277"/>
    </source>
</evidence>
<evidence type="ECO:0000313" key="5">
    <source>
        <dbReference type="EMBL" id="CRK34639.1"/>
    </source>
</evidence>
<dbReference type="InterPro" id="IPR040190">
    <property type="entry name" value="MURQ/GCKR"/>
</dbReference>